<organism evidence="10 11">
    <name type="scientific">Pacificimonas flava</name>
    <dbReference type="NCBI Taxonomy" id="1234595"/>
    <lineage>
        <taxon>Bacteria</taxon>
        <taxon>Pseudomonadati</taxon>
        <taxon>Pseudomonadota</taxon>
        <taxon>Alphaproteobacteria</taxon>
        <taxon>Sphingomonadales</taxon>
        <taxon>Sphingosinicellaceae</taxon>
        <taxon>Pacificimonas</taxon>
    </lineage>
</organism>
<reference evidence="10 11" key="1">
    <citation type="journal article" date="2013" name="Genome Announc.">
        <title>Draft Genome Sequence of Strain JLT2015T, Belonging to the Family Sphingomonadaceae of the Alphaproteobacteria.</title>
        <authorList>
            <person name="Tang K."/>
            <person name="Liu K."/>
            <person name="Li S."/>
            <person name="Jiao N."/>
        </authorList>
    </citation>
    <scope>NUCLEOTIDE SEQUENCE [LARGE SCALE GENOMIC DNA]</scope>
    <source>
        <strain evidence="10 11">JLT2015</strain>
    </source>
</reference>
<dbReference type="GO" id="GO:0006635">
    <property type="term" value="P:fatty acid beta-oxidation"/>
    <property type="evidence" value="ECO:0007669"/>
    <property type="project" value="UniProtKB-UniPathway"/>
</dbReference>
<dbReference type="GO" id="GO:0005737">
    <property type="term" value="C:cytoplasm"/>
    <property type="evidence" value="ECO:0007669"/>
    <property type="project" value="UniProtKB-ARBA"/>
</dbReference>
<keyword evidence="11" id="KW-1185">Reference proteome</keyword>
<dbReference type="InterPro" id="IPR029045">
    <property type="entry name" value="ClpP/crotonase-like_dom_sf"/>
</dbReference>
<comment type="similarity">
    <text evidence="3 9">Belongs to the enoyl-CoA hydratase/isomerase family.</text>
</comment>
<keyword evidence="5" id="KW-0007">Acetylation</keyword>
<comment type="caution">
    <text evidence="10">The sequence shown here is derived from an EMBL/GenBank/DDBJ whole genome shotgun (WGS) entry which is preliminary data.</text>
</comment>
<evidence type="ECO:0000256" key="2">
    <source>
        <dbReference type="ARBA" id="ARBA00005005"/>
    </source>
</evidence>
<comment type="pathway">
    <text evidence="2">Lipid metabolism; fatty acid beta-oxidation.</text>
</comment>
<evidence type="ECO:0000313" key="10">
    <source>
        <dbReference type="EMBL" id="EMD83723.1"/>
    </source>
</evidence>
<dbReference type="Pfam" id="PF00378">
    <property type="entry name" value="ECH_1"/>
    <property type="match status" value="1"/>
</dbReference>
<dbReference type="PATRIC" id="fig|1234595.3.peg.693"/>
<dbReference type="FunFam" id="3.90.226.10:FF:000024">
    <property type="entry name" value="Delta3,5-delta2,4-dienoyl-CoA isomerase"/>
    <property type="match status" value="1"/>
</dbReference>
<sequence length="270" mass="29310">MELETLSLSVEAGIAHVRLTRGEALNTMTPQFWEDMITVFGRIEEDGSIRAVILSSTGRHFTAGLDLKSASSLGDGRGDVARQRAHFLKHVKRLQHAFTVIDECRVPVIAAIQGACIGGGVDLVTACDMRVACEDSYFTIQEINVGIVADVGTLQRVPHLLPQGIVRELTYTGRKFPAEEAQRYGFVNRVAPDHEAAIEAAFELARQIAAKSPVAIMGCKAVLNRGRGQTVEAGLDYVAVWNAAFLQGDDMREAIGSQMEKRPASFADIS</sequence>
<dbReference type="InterPro" id="IPR001753">
    <property type="entry name" value="Enoyl-CoA_hydra/iso"/>
</dbReference>
<dbReference type="InterPro" id="IPR014748">
    <property type="entry name" value="Enoyl-CoA_hydra_C"/>
</dbReference>
<dbReference type="UniPathway" id="UPA00659"/>
<keyword evidence="8 10" id="KW-0413">Isomerase</keyword>
<evidence type="ECO:0000256" key="8">
    <source>
        <dbReference type="ARBA" id="ARBA00023235"/>
    </source>
</evidence>
<keyword evidence="7" id="KW-0576">Peroxisome</keyword>
<keyword evidence="6" id="KW-0443">Lipid metabolism</keyword>
<comment type="subcellular location">
    <subcellularLocation>
        <location evidence="1">Peroxisome</location>
    </subcellularLocation>
</comment>
<keyword evidence="4" id="KW-0276">Fatty acid metabolism</keyword>
<protein>
    <submittedName>
        <fullName evidence="10">Enoyl-CoA hydratase/isomerase</fullName>
    </submittedName>
</protein>
<dbReference type="RefSeq" id="WP_008600182.1">
    <property type="nucleotide sequence ID" value="NZ_AMRV01000002.1"/>
</dbReference>
<dbReference type="FunFam" id="1.10.12.10:FF:000004">
    <property type="entry name" value="Delta3,5-delta2,4-dienoyl-CoA isomerase"/>
    <property type="match status" value="1"/>
</dbReference>
<dbReference type="InterPro" id="IPR045002">
    <property type="entry name" value="Ech1-like"/>
</dbReference>
<dbReference type="PANTHER" id="PTHR43149:SF1">
    <property type="entry name" value="DELTA(3,5)-DELTA(2,4)-DIENOYL-COA ISOMERASE, MITOCHONDRIAL"/>
    <property type="match status" value="1"/>
</dbReference>
<dbReference type="Gene3D" id="1.10.12.10">
    <property type="entry name" value="Lyase 2-enoyl-coa Hydratase, Chain A, domain 2"/>
    <property type="match status" value="1"/>
</dbReference>
<dbReference type="Proteomes" id="UP000011717">
    <property type="component" value="Unassembled WGS sequence"/>
</dbReference>
<dbReference type="AlphaFoldDB" id="M2U6V2"/>
<evidence type="ECO:0000256" key="6">
    <source>
        <dbReference type="ARBA" id="ARBA00023098"/>
    </source>
</evidence>
<evidence type="ECO:0000256" key="4">
    <source>
        <dbReference type="ARBA" id="ARBA00022832"/>
    </source>
</evidence>
<dbReference type="Gene3D" id="3.90.226.10">
    <property type="entry name" value="2-enoyl-CoA Hydratase, Chain A, domain 1"/>
    <property type="match status" value="1"/>
</dbReference>
<accession>M2U6V2</accession>
<evidence type="ECO:0000256" key="3">
    <source>
        <dbReference type="ARBA" id="ARBA00005254"/>
    </source>
</evidence>
<evidence type="ECO:0000313" key="11">
    <source>
        <dbReference type="Proteomes" id="UP000011717"/>
    </source>
</evidence>
<dbReference type="NCBIfam" id="NF004794">
    <property type="entry name" value="PRK06142.1"/>
    <property type="match status" value="1"/>
</dbReference>
<dbReference type="GO" id="GO:0016853">
    <property type="term" value="F:isomerase activity"/>
    <property type="evidence" value="ECO:0007669"/>
    <property type="project" value="UniProtKB-KW"/>
</dbReference>
<dbReference type="SUPFAM" id="SSF52096">
    <property type="entry name" value="ClpP/crotonase"/>
    <property type="match status" value="1"/>
</dbReference>
<dbReference type="PANTHER" id="PTHR43149">
    <property type="entry name" value="ENOYL-COA HYDRATASE"/>
    <property type="match status" value="1"/>
</dbReference>
<dbReference type="EMBL" id="AMRV01000002">
    <property type="protein sequence ID" value="EMD83723.1"/>
    <property type="molecule type" value="Genomic_DNA"/>
</dbReference>
<dbReference type="InterPro" id="IPR018376">
    <property type="entry name" value="Enoyl-CoA_hyd/isom_CS"/>
</dbReference>
<evidence type="ECO:0000256" key="7">
    <source>
        <dbReference type="ARBA" id="ARBA00023140"/>
    </source>
</evidence>
<evidence type="ECO:0000256" key="5">
    <source>
        <dbReference type="ARBA" id="ARBA00022990"/>
    </source>
</evidence>
<evidence type="ECO:0000256" key="9">
    <source>
        <dbReference type="RuleBase" id="RU003707"/>
    </source>
</evidence>
<name>M2U6V2_9SPHN</name>
<dbReference type="CDD" id="cd06558">
    <property type="entry name" value="crotonase-like"/>
    <property type="match status" value="1"/>
</dbReference>
<evidence type="ECO:0000256" key="1">
    <source>
        <dbReference type="ARBA" id="ARBA00004275"/>
    </source>
</evidence>
<dbReference type="OrthoDB" id="9802898at2"/>
<dbReference type="PROSITE" id="PS00166">
    <property type="entry name" value="ENOYL_COA_HYDRATASE"/>
    <property type="match status" value="1"/>
</dbReference>
<gene>
    <name evidence="10" type="ORF">C725_0695</name>
</gene>
<proteinExistence type="inferred from homology"/>